<organism evidence="1 2">
    <name type="scientific">Melastoma candidum</name>
    <dbReference type="NCBI Taxonomy" id="119954"/>
    <lineage>
        <taxon>Eukaryota</taxon>
        <taxon>Viridiplantae</taxon>
        <taxon>Streptophyta</taxon>
        <taxon>Embryophyta</taxon>
        <taxon>Tracheophyta</taxon>
        <taxon>Spermatophyta</taxon>
        <taxon>Magnoliopsida</taxon>
        <taxon>eudicotyledons</taxon>
        <taxon>Gunneridae</taxon>
        <taxon>Pentapetalae</taxon>
        <taxon>rosids</taxon>
        <taxon>malvids</taxon>
        <taxon>Myrtales</taxon>
        <taxon>Melastomataceae</taxon>
        <taxon>Melastomatoideae</taxon>
        <taxon>Melastomateae</taxon>
        <taxon>Melastoma</taxon>
    </lineage>
</organism>
<dbReference type="EMBL" id="CM042886">
    <property type="protein sequence ID" value="KAI4343249.1"/>
    <property type="molecule type" value="Genomic_DNA"/>
</dbReference>
<sequence length="1826" mass="208762">MGKGRPRAVEKRVSRQTLDAPNRACLDVPLAPVYYPTEDEFKDPLEYISRIRHEAEPFGICRIVPPPCWKPPFALDLSSFTFPTKTQAIHRLQVRPPACDRETFELDYSRFLEERCGRKAKRRVVFEGEDLDLCRLFNAVKRFGGYDKVVKDKKWAEVFRFVRPSGKATDCAKHVLGQLYREHLCDYEEYYSRLSKKKENCCKRRAELKKTGDHVDNFVGMKRRRMNRVAQKARVDEEENNQICEQCEIGLHGEVMLLCDRCNKGWHIYCLSPPLKQVPPGNWYCLDCLNSSKDNFGFVPGKQLSIDDFRRMADRAKKRWFGSGPTPGVQIEKKFWEIVEGSAGKVEVMYGSDLDTSEYGSGFPRTNDKIPESVDPTMWNEYCASPWNLNNLPKLKGSMLHSVHQNIAGVMVPWLYVGMLFSSFCWHFEDHCFYSMNYLHWGEPKCWYSVPGCESNAFEKVMRMSLPDLFDAQPDLLFQLVTMLSPSVLKENGVSVYTVFQEPGNFVVTFPRSFHGGFNFGMNCAEAVNFAPADWIPHGGLCADLYRLYRKPAVISHEELLFVAAKSNHSNRASCFLENELQKLFMKERDLRECLWKNGLVKSAPMLPRRYPEYVGIEEDPTCIICRQYLFLSAISCRCRPSAFVCLEHWRHLCECEPRKRRLLYRHTLAELNTLLCTLGGCNLLETRNKKLIPNVSDNTCAVAIKVDGGQTTLIELAQQWLLCSANALQSPFNKVVFQKLLKEAEQFLWAGSDMDTVRDMNRKLTEALSWAESVQNCLQRIETSSDSGGEVNRISDVEVAELLDFNPMPCHVLGVLKLKDYAEEAKKLAGEIEFALSSPIKLPELEDLYCRSCYLQIYVHRHNELKLKISLVKDCIESARRYLSEQCPASIRIDSLYNLNSQFIQLQLLHPEAKLLGDLVEKTESCYSRCADLLKGPLSLEDVERFLQQMAGFTIDVPELKLLQQYQLHTISWISRYKSIWSHIYERDDHHILAVELSTLLEDGMSLEIQVQELPLVEVELKKAACRAKAVKAQAEKMSIDFLQQLLTESSSLGIPGETLFIQISGIVQAATDWEHNAAHILSTGATISKFEEAIRLSEEIQAILPSLDDVLAAYDVAKSWLNNSAPFMESSHSALHLSNSPLKVEKLKELVSESNLLKVFLGEKSTLEIILFTCEEWQQEACRVLLTVESFLTTSSATLINDGLQIKIQDLIISLDAVLNAGLSLAYDFCEIPRLRSAHSVLSWCHGVISISSSSPSVQEVESLLKIQGHKLFSFDVGDLPSTLFEGLKWMKKGAEIIYAPCKYELFNFCDVEDTLAERQMIPLLFPEMDGKLAEAMMKHRLWLEKARQFLDLEASQRSWKLLLQIQATGKTDAFNCLELFTILSEVERVENWRYQLQEVMGISSSDSNSLIDSMDKIRRMLNRSMNVYDKSRGCRMHNLCMGCSGCLEDDQLLTCSMCKDCYHEKCLGLASFNEKHGRELCSFCELSESEFDLQIVASYLEHQEKEPSWDVFSKLAADAEELFIRIEESDPLKLLLESADSCRGCLTQITDFVMEYSDSDFAIVTQKLIIALKAVSVTGIHDRQCNGFLELAFRRHGWRLRARRVVQGLLKLNIQNIHALLKEGKDLDISPKDPCWHKLAELKSIALKWSKTAKKVASDSGACGLEQVFEVIFQGENLPVNVEKQLKLLRTRSILYCICRKPYDRRPMIACDQCREWYHFACVKLHSVPKIYTCPACKPGEESFCQKPFKFEKTPGVIEPKTPCARDRVGYPEELVSSSITGDKTEYLYGKIDALWWRNRKPFRRTVRRHSNLDSLLVLPLLQ</sequence>
<protein>
    <submittedName>
        <fullName evidence="1">Uncharacterized protein</fullName>
    </submittedName>
</protein>
<evidence type="ECO:0000313" key="2">
    <source>
        <dbReference type="Proteomes" id="UP001057402"/>
    </source>
</evidence>
<name>A0ACB9P5M0_9MYRT</name>
<reference evidence="2" key="1">
    <citation type="journal article" date="2023" name="Front. Plant Sci.">
        <title>Chromosomal-level genome assembly of Melastoma candidum provides insights into trichome evolution.</title>
        <authorList>
            <person name="Zhong Y."/>
            <person name="Wu W."/>
            <person name="Sun C."/>
            <person name="Zou P."/>
            <person name="Liu Y."/>
            <person name="Dai S."/>
            <person name="Zhou R."/>
        </authorList>
    </citation>
    <scope>NUCLEOTIDE SEQUENCE [LARGE SCALE GENOMIC DNA]</scope>
</reference>
<gene>
    <name evidence="1" type="ORF">MLD38_027777</name>
</gene>
<accession>A0ACB9P5M0</accession>
<proteinExistence type="predicted"/>
<keyword evidence="2" id="KW-1185">Reference proteome</keyword>
<dbReference type="Proteomes" id="UP001057402">
    <property type="component" value="Chromosome 7"/>
</dbReference>
<evidence type="ECO:0000313" key="1">
    <source>
        <dbReference type="EMBL" id="KAI4343249.1"/>
    </source>
</evidence>
<comment type="caution">
    <text evidence="1">The sequence shown here is derived from an EMBL/GenBank/DDBJ whole genome shotgun (WGS) entry which is preliminary data.</text>
</comment>